<dbReference type="InterPro" id="IPR042086">
    <property type="entry name" value="MeTrfase_capping"/>
</dbReference>
<dbReference type="InterPro" id="IPR005299">
    <property type="entry name" value="MeTrfase_7"/>
</dbReference>
<organism evidence="6 7">
    <name type="scientific">Salvia divinorum</name>
    <name type="common">Maria pastora</name>
    <name type="synonym">Diviner's sage</name>
    <dbReference type="NCBI Taxonomy" id="28513"/>
    <lineage>
        <taxon>Eukaryota</taxon>
        <taxon>Viridiplantae</taxon>
        <taxon>Streptophyta</taxon>
        <taxon>Embryophyta</taxon>
        <taxon>Tracheophyta</taxon>
        <taxon>Spermatophyta</taxon>
        <taxon>Magnoliopsida</taxon>
        <taxon>eudicotyledons</taxon>
        <taxon>Gunneridae</taxon>
        <taxon>Pentapetalae</taxon>
        <taxon>asterids</taxon>
        <taxon>lamiids</taxon>
        <taxon>Lamiales</taxon>
        <taxon>Lamiaceae</taxon>
        <taxon>Nepetoideae</taxon>
        <taxon>Mentheae</taxon>
        <taxon>Salviinae</taxon>
        <taxon>Salvia</taxon>
        <taxon>Salvia subgen. Calosphace</taxon>
    </lineage>
</organism>
<dbReference type="GO" id="GO:0102118">
    <property type="term" value="F:gibberellin A4 carboxyl methyltransferase activity"/>
    <property type="evidence" value="ECO:0007669"/>
    <property type="project" value="UniProtKB-EC"/>
</dbReference>
<dbReference type="Gene3D" id="1.10.1200.270">
    <property type="entry name" value="Methyltransferase, alpha-helical capping domain"/>
    <property type="match status" value="1"/>
</dbReference>
<evidence type="ECO:0000256" key="2">
    <source>
        <dbReference type="ARBA" id="ARBA00022603"/>
    </source>
</evidence>
<proteinExistence type="inferred from homology"/>
<keyword evidence="3 6" id="KW-0808">Transferase</keyword>
<keyword evidence="7" id="KW-1185">Reference proteome</keyword>
<evidence type="ECO:0000256" key="4">
    <source>
        <dbReference type="ARBA" id="ARBA00022723"/>
    </source>
</evidence>
<evidence type="ECO:0000256" key="3">
    <source>
        <dbReference type="ARBA" id="ARBA00022679"/>
    </source>
</evidence>
<gene>
    <name evidence="6" type="ORF">AAHA92_13347</name>
</gene>
<accession>A0ABD1H807</accession>
<dbReference type="PANTHER" id="PTHR31009">
    <property type="entry name" value="S-ADENOSYL-L-METHIONINE:CARBOXYL METHYLTRANSFERASE FAMILY PROTEIN"/>
    <property type="match status" value="1"/>
</dbReference>
<comment type="caution">
    <text evidence="6">The sequence shown here is derived from an EMBL/GenBank/DDBJ whole genome shotgun (WGS) entry which is preliminary data.</text>
</comment>
<reference evidence="6 7" key="1">
    <citation type="submission" date="2024-06" db="EMBL/GenBank/DDBJ databases">
        <title>A chromosome level genome sequence of Diviner's sage (Salvia divinorum).</title>
        <authorList>
            <person name="Ford S.A."/>
            <person name="Ro D.-K."/>
            <person name="Ness R.W."/>
            <person name="Phillips M.A."/>
        </authorList>
    </citation>
    <scope>NUCLEOTIDE SEQUENCE [LARGE SCALE GENOMIC DNA]</scope>
    <source>
        <strain evidence="6">SAF-2024a</strain>
        <tissue evidence="6">Leaf</tissue>
    </source>
</reference>
<dbReference type="GO" id="GO:0032259">
    <property type="term" value="P:methylation"/>
    <property type="evidence" value="ECO:0007669"/>
    <property type="project" value="UniProtKB-KW"/>
</dbReference>
<dbReference type="SUPFAM" id="SSF53335">
    <property type="entry name" value="S-adenosyl-L-methionine-dependent methyltransferases"/>
    <property type="match status" value="1"/>
</dbReference>
<evidence type="ECO:0000313" key="7">
    <source>
        <dbReference type="Proteomes" id="UP001567538"/>
    </source>
</evidence>
<protein>
    <submittedName>
        <fullName evidence="6">Gibberellin A4 carboxyl methyltransferase</fullName>
        <ecNumber evidence="6">2.1.1.276</ecNumber>
    </submittedName>
</protein>
<dbReference type="Gene3D" id="3.40.50.150">
    <property type="entry name" value="Vaccinia Virus protein VP39"/>
    <property type="match status" value="1"/>
</dbReference>
<dbReference type="EC" id="2.1.1.276" evidence="6"/>
<dbReference type="Proteomes" id="UP001567538">
    <property type="component" value="Unassembled WGS sequence"/>
</dbReference>
<dbReference type="EMBL" id="JBEAFC010000006">
    <property type="protein sequence ID" value="KAL1552565.1"/>
    <property type="molecule type" value="Genomic_DNA"/>
</dbReference>
<name>A0ABD1H807_SALDI</name>
<dbReference type="AlphaFoldDB" id="A0ABD1H807"/>
<keyword evidence="2 6" id="KW-0489">Methyltransferase</keyword>
<keyword evidence="5" id="KW-0460">Magnesium</keyword>
<comment type="similarity">
    <text evidence="1">Belongs to the methyltransferase superfamily. Type-7 methyltransferase family.</text>
</comment>
<evidence type="ECO:0000313" key="6">
    <source>
        <dbReference type="EMBL" id="KAL1552565.1"/>
    </source>
</evidence>
<dbReference type="InterPro" id="IPR029063">
    <property type="entry name" value="SAM-dependent_MTases_sf"/>
</dbReference>
<dbReference type="GO" id="GO:0046872">
    <property type="term" value="F:metal ion binding"/>
    <property type="evidence" value="ECO:0007669"/>
    <property type="project" value="UniProtKB-KW"/>
</dbReference>
<evidence type="ECO:0000256" key="5">
    <source>
        <dbReference type="ARBA" id="ARBA00022842"/>
    </source>
</evidence>
<sequence>MSESSPMNAGDGTYSYTKNSTVQRDAASGVNDAIREALMENLDVEKLLGGSTTFTIADLGCSVGPNTVSAVESLIETVAHKCRRQGLDPESLEFQVLFNDQIGNDFNTLFASLPRPRSYVAAAVPGSFYGRLFPSSSVHVAYSSFAVHWSSKVPEELHRRDSPAWNAGRIHYSDSSPEAVVKAYSDQFQRDMESFLGARAQEIAPGGAIVVVVPGVPEGVVTYSGGVAFSFLEFILAEMVREGVIEQEQVDSFNVPNVYPSVKDLRRVVERNGCFEIVKMEFRDVGVGEVEPENVIMLIRAIFEGCMANHFGTVVVNNLFVRAMRHKLQFAAILNLAGIEGTVSQIMAVLIKRN</sequence>
<dbReference type="Pfam" id="PF03492">
    <property type="entry name" value="Methyltransf_7"/>
    <property type="match status" value="1"/>
</dbReference>
<keyword evidence="4" id="KW-0479">Metal-binding</keyword>
<evidence type="ECO:0000256" key="1">
    <source>
        <dbReference type="ARBA" id="ARBA00007967"/>
    </source>
</evidence>